<feature type="compositionally biased region" description="Low complexity" evidence="1">
    <location>
        <begin position="292"/>
        <end position="310"/>
    </location>
</feature>
<dbReference type="Proteomes" id="UP000551758">
    <property type="component" value="Unassembled WGS sequence"/>
</dbReference>
<feature type="compositionally biased region" description="Polar residues" evidence="1">
    <location>
        <begin position="376"/>
        <end position="394"/>
    </location>
</feature>
<dbReference type="EMBL" id="JACDTQ010002243">
    <property type="protein sequence ID" value="KAF5919759.1"/>
    <property type="molecule type" value="Genomic_DNA"/>
</dbReference>
<feature type="region of interest" description="Disordered" evidence="1">
    <location>
        <begin position="187"/>
        <end position="394"/>
    </location>
</feature>
<sequence>MPLRCPAPGAAGRATSTHLPASILGRRAGAPRATSQCLSDVEATSGQIMSGFLKSESFLGLIPTITWSHSSAPLGEDEVNGHQPILATHKQRGSPVTNTNGAQTREQGPSSCPHEGNTVQESQRGTIKTLTPGPMQTLLLAPPAMLGGRTISTDKPRPPFGRWVAETLHRREWPKARCPQAVATTGRLKDAPMGSPFSTKRTEKTQSAEHLLVLRTSLTPAGPSRPQTTEATEGIATAPPTAPKSQLPGPRTRRPVLEPRGSEGAFFPTPTPTDTRGRASPAADRARERAGRAVPPARGRGLGGLPPSLGHRPRRRRSPSPYPLRGPARPPGPEAQPSRGKGSAGADRREDTYLKGYIVSLPALPGPPVTRARTSRPMTSAQRLSSTAHRLTPP</sequence>
<feature type="compositionally biased region" description="Pro residues" evidence="1">
    <location>
        <begin position="320"/>
        <end position="334"/>
    </location>
</feature>
<organism evidence="2 3">
    <name type="scientific">Diceros bicornis minor</name>
    <name type="common">South-central black rhinoceros</name>
    <dbReference type="NCBI Taxonomy" id="77932"/>
    <lineage>
        <taxon>Eukaryota</taxon>
        <taxon>Metazoa</taxon>
        <taxon>Chordata</taxon>
        <taxon>Craniata</taxon>
        <taxon>Vertebrata</taxon>
        <taxon>Euteleostomi</taxon>
        <taxon>Mammalia</taxon>
        <taxon>Eutheria</taxon>
        <taxon>Laurasiatheria</taxon>
        <taxon>Perissodactyla</taxon>
        <taxon>Rhinocerotidae</taxon>
        <taxon>Diceros</taxon>
    </lineage>
</organism>
<protein>
    <submittedName>
        <fullName evidence="2">Uncharacterized protein</fullName>
    </submittedName>
</protein>
<accession>A0A7J7EVE6</accession>
<feature type="region of interest" description="Disordered" evidence="1">
    <location>
        <begin position="1"/>
        <end position="23"/>
    </location>
</feature>
<feature type="region of interest" description="Disordered" evidence="1">
    <location>
        <begin position="90"/>
        <end position="123"/>
    </location>
</feature>
<evidence type="ECO:0000313" key="3">
    <source>
        <dbReference type="Proteomes" id="UP000551758"/>
    </source>
</evidence>
<gene>
    <name evidence="2" type="ORF">HPG69_000360</name>
</gene>
<reference evidence="2 3" key="1">
    <citation type="journal article" date="2020" name="Mol. Biol. Evol.">
        <title>Interspecific Gene Flow and the Evolution of Specialization in Black and White Rhinoceros.</title>
        <authorList>
            <person name="Moodley Y."/>
            <person name="Westbury M.V."/>
            <person name="Russo I.M."/>
            <person name="Gopalakrishnan S."/>
            <person name="Rakotoarivelo A."/>
            <person name="Olsen R.A."/>
            <person name="Prost S."/>
            <person name="Tunstall T."/>
            <person name="Ryder O.A."/>
            <person name="Dalen L."/>
            <person name="Bruford M.W."/>
        </authorList>
    </citation>
    <scope>NUCLEOTIDE SEQUENCE [LARGE SCALE GENOMIC DNA]</scope>
    <source>
        <strain evidence="2">SBR-YM</strain>
        <tissue evidence="2">Skin</tissue>
    </source>
</reference>
<name>A0A7J7EVE6_DICBM</name>
<evidence type="ECO:0000256" key="1">
    <source>
        <dbReference type="SAM" id="MobiDB-lite"/>
    </source>
</evidence>
<feature type="compositionally biased region" description="Polar residues" evidence="1">
    <location>
        <begin position="94"/>
        <end position="110"/>
    </location>
</feature>
<keyword evidence="3" id="KW-1185">Reference proteome</keyword>
<dbReference type="AlphaFoldDB" id="A0A7J7EVE6"/>
<comment type="caution">
    <text evidence="2">The sequence shown here is derived from an EMBL/GenBank/DDBJ whole genome shotgun (WGS) entry which is preliminary data.</text>
</comment>
<proteinExistence type="predicted"/>
<evidence type="ECO:0000313" key="2">
    <source>
        <dbReference type="EMBL" id="KAF5919759.1"/>
    </source>
</evidence>